<accession>A0A645DW32</accession>
<name>A0A645DW32_9ZZZZ</name>
<reference evidence="1" key="1">
    <citation type="submission" date="2019-08" db="EMBL/GenBank/DDBJ databases">
        <authorList>
            <person name="Kucharzyk K."/>
            <person name="Murdoch R.W."/>
            <person name="Higgins S."/>
            <person name="Loffler F."/>
        </authorList>
    </citation>
    <scope>NUCLEOTIDE SEQUENCE</scope>
</reference>
<organism evidence="1">
    <name type="scientific">bioreactor metagenome</name>
    <dbReference type="NCBI Taxonomy" id="1076179"/>
    <lineage>
        <taxon>unclassified sequences</taxon>
        <taxon>metagenomes</taxon>
        <taxon>ecological metagenomes</taxon>
    </lineage>
</organism>
<gene>
    <name evidence="1" type="ORF">SDC9_140653</name>
</gene>
<dbReference type="EMBL" id="VSSQ01040307">
    <property type="protein sequence ID" value="MPM93515.1"/>
    <property type="molecule type" value="Genomic_DNA"/>
</dbReference>
<dbReference type="AlphaFoldDB" id="A0A645DW32"/>
<comment type="caution">
    <text evidence="1">The sequence shown here is derived from an EMBL/GenBank/DDBJ whole genome shotgun (WGS) entry which is preliminary data.</text>
</comment>
<protein>
    <submittedName>
        <fullName evidence="1">Uncharacterized protein</fullName>
    </submittedName>
</protein>
<sequence>MGDIGLDDFQHFGVLLAVDVQLCNLFNRPVGFLDAGKPDGFHAVDIDYAARCEKRKFAGQDFAFALLRIKKLRTVAYKYRAHADCLFEAYVRVVVPVGKLHFQIIYGIIKCRHVVDNADVVAVENYFAAEKEIICEISGQDK</sequence>
<evidence type="ECO:0000313" key="1">
    <source>
        <dbReference type="EMBL" id="MPM93515.1"/>
    </source>
</evidence>
<proteinExistence type="predicted"/>